<protein>
    <submittedName>
        <fullName evidence="2">Uncharacterized protein</fullName>
    </submittedName>
</protein>
<gene>
    <name evidence="2" type="ORF">CEXT_617861</name>
</gene>
<organism evidence="2 3">
    <name type="scientific">Caerostris extrusa</name>
    <name type="common">Bark spider</name>
    <name type="synonym">Caerostris bankana</name>
    <dbReference type="NCBI Taxonomy" id="172846"/>
    <lineage>
        <taxon>Eukaryota</taxon>
        <taxon>Metazoa</taxon>
        <taxon>Ecdysozoa</taxon>
        <taxon>Arthropoda</taxon>
        <taxon>Chelicerata</taxon>
        <taxon>Arachnida</taxon>
        <taxon>Araneae</taxon>
        <taxon>Araneomorphae</taxon>
        <taxon>Entelegynae</taxon>
        <taxon>Araneoidea</taxon>
        <taxon>Araneidae</taxon>
        <taxon>Caerostris</taxon>
    </lineage>
</organism>
<evidence type="ECO:0000256" key="1">
    <source>
        <dbReference type="SAM" id="MobiDB-lite"/>
    </source>
</evidence>
<proteinExistence type="predicted"/>
<dbReference type="AlphaFoldDB" id="A0AAV4PIG1"/>
<accession>A0AAV4PIG1</accession>
<dbReference type="Proteomes" id="UP001054945">
    <property type="component" value="Unassembled WGS sequence"/>
</dbReference>
<name>A0AAV4PIG1_CAEEX</name>
<comment type="caution">
    <text evidence="2">The sequence shown here is derived from an EMBL/GenBank/DDBJ whole genome shotgun (WGS) entry which is preliminary data.</text>
</comment>
<dbReference type="EMBL" id="BPLR01004763">
    <property type="protein sequence ID" value="GIX97292.1"/>
    <property type="molecule type" value="Genomic_DNA"/>
</dbReference>
<sequence length="181" mass="20325">MAIERPFPFLFTRWSATGTWMALGAASERSPSSSPTTPTRRSKWRSRHFSDSSRMWKETSYLRTDNKKGCAANQHAIIPCNLGKSSPRTFYQGSHYSDTSWPDIILGPVRVRLAIRQPSAWSAIRLCENRASMTNANEDPHLNIRKCRATNCRINNLVCGAPLSVSPNTWPAGALQREMDA</sequence>
<evidence type="ECO:0000313" key="3">
    <source>
        <dbReference type="Proteomes" id="UP001054945"/>
    </source>
</evidence>
<reference evidence="2 3" key="1">
    <citation type="submission" date="2021-06" db="EMBL/GenBank/DDBJ databases">
        <title>Caerostris extrusa draft genome.</title>
        <authorList>
            <person name="Kono N."/>
            <person name="Arakawa K."/>
        </authorList>
    </citation>
    <scope>NUCLEOTIDE SEQUENCE [LARGE SCALE GENOMIC DNA]</scope>
</reference>
<feature type="region of interest" description="Disordered" evidence="1">
    <location>
        <begin position="25"/>
        <end position="46"/>
    </location>
</feature>
<feature type="compositionally biased region" description="Low complexity" evidence="1">
    <location>
        <begin position="27"/>
        <end position="39"/>
    </location>
</feature>
<keyword evidence="3" id="KW-1185">Reference proteome</keyword>
<evidence type="ECO:0000313" key="2">
    <source>
        <dbReference type="EMBL" id="GIX97292.1"/>
    </source>
</evidence>